<comment type="similarity">
    <text evidence="1">Belongs to the glycosyl hydrolase 25 family.</text>
</comment>
<dbReference type="PANTHER" id="PTHR34135">
    <property type="entry name" value="LYSOZYME"/>
    <property type="match status" value="1"/>
</dbReference>
<dbReference type="SUPFAM" id="SSF51445">
    <property type="entry name" value="(Trans)glycosidases"/>
    <property type="match status" value="1"/>
</dbReference>
<evidence type="ECO:0000313" key="5">
    <source>
        <dbReference type="EMBL" id="OBZ93031.1"/>
    </source>
</evidence>
<dbReference type="PATRIC" id="fig|1612624.7.peg.2359"/>
<dbReference type="GO" id="GO:0003796">
    <property type="term" value="F:lysozyme activity"/>
    <property type="evidence" value="ECO:0007669"/>
    <property type="project" value="InterPro"/>
</dbReference>
<dbReference type="Pfam" id="PF01183">
    <property type="entry name" value="Glyco_hydro_25"/>
    <property type="match status" value="1"/>
</dbReference>
<keyword evidence="4" id="KW-0732">Signal</keyword>
<evidence type="ECO:0000313" key="6">
    <source>
        <dbReference type="Proteomes" id="UP000093111"/>
    </source>
</evidence>
<dbReference type="InterPro" id="IPR017853">
    <property type="entry name" value="GH"/>
</dbReference>
<dbReference type="CDD" id="cd06413">
    <property type="entry name" value="GH25_muramidase_1"/>
    <property type="match status" value="1"/>
</dbReference>
<dbReference type="GO" id="GO:0016052">
    <property type="term" value="P:carbohydrate catabolic process"/>
    <property type="evidence" value="ECO:0007669"/>
    <property type="project" value="TreeGrafter"/>
</dbReference>
<feature type="signal peptide" evidence="4">
    <location>
        <begin position="1"/>
        <end position="21"/>
    </location>
</feature>
<dbReference type="Gene3D" id="3.20.20.80">
    <property type="entry name" value="Glycosidases"/>
    <property type="match status" value="1"/>
</dbReference>
<reference evidence="5 6" key="1">
    <citation type="journal article" date="2016" name="Syst. Appl. Microbiol.">
        <title>Pararhizobium polonicum sp. nov. isolated from tumors on stone fruit rootstocks.</title>
        <authorList>
            <person name="Pulawska J."/>
            <person name="Kuzmanovic N."/>
            <person name="Willems A."/>
            <person name="Pothier J.F."/>
        </authorList>
    </citation>
    <scope>NUCLEOTIDE SEQUENCE [LARGE SCALE GENOMIC DNA]</scope>
    <source>
        <strain evidence="5 6">F5.1</strain>
    </source>
</reference>
<dbReference type="PROSITE" id="PS51904">
    <property type="entry name" value="GLYCOSYL_HYDROL_F25_2"/>
    <property type="match status" value="1"/>
</dbReference>
<organism evidence="5 6">
    <name type="scientific">Pararhizobium polonicum</name>
    <dbReference type="NCBI Taxonomy" id="1612624"/>
    <lineage>
        <taxon>Bacteria</taxon>
        <taxon>Pseudomonadati</taxon>
        <taxon>Pseudomonadota</taxon>
        <taxon>Alphaproteobacteria</taxon>
        <taxon>Hyphomicrobiales</taxon>
        <taxon>Rhizobiaceae</taxon>
        <taxon>Rhizobium/Agrobacterium group</taxon>
        <taxon>Pararhizobium</taxon>
    </lineage>
</organism>
<dbReference type="SMART" id="SM00641">
    <property type="entry name" value="Glyco_25"/>
    <property type="match status" value="1"/>
</dbReference>
<proteinExistence type="inferred from homology"/>
<dbReference type="PANTHER" id="PTHR34135:SF2">
    <property type="entry name" value="LYSOZYME"/>
    <property type="match status" value="1"/>
</dbReference>
<dbReference type="OrthoDB" id="9798192at2"/>
<keyword evidence="3" id="KW-0326">Glycosidase</keyword>
<evidence type="ECO:0000256" key="1">
    <source>
        <dbReference type="ARBA" id="ARBA00010646"/>
    </source>
</evidence>
<dbReference type="PROSITE" id="PS51257">
    <property type="entry name" value="PROKAR_LIPOPROTEIN"/>
    <property type="match status" value="1"/>
</dbReference>
<dbReference type="EMBL" id="LGLV01000016">
    <property type="protein sequence ID" value="OBZ93031.1"/>
    <property type="molecule type" value="Genomic_DNA"/>
</dbReference>
<sequence length="266" mass="30539">MRRLFLALLPIVTLLSGCTSTDYDLVSTASIPPRFHDKDPQDFGARTPQHHNIHGIDVSKWQGNVDWNKVKGSGVSFAFIKATEGKDRVDAKFNEYWQQARAAGLPYAPYHFYYFCSTADEQADWFIANVPKSAVYLPPVLDVEWNGESKTCTYRPSPLTVQSEMKRFMDRLEAHYGKRPIIYTSVDFHRDNLVGQFNDYHFWVRSVAKHPTEIYPERRWAFWQYTSTGVIPGIEGNTDINVFAGSPKNWNNWVAAVSKPRPTPQN</sequence>
<evidence type="ECO:0000256" key="4">
    <source>
        <dbReference type="SAM" id="SignalP"/>
    </source>
</evidence>
<protein>
    <submittedName>
        <fullName evidence="5">Glycoside hydrolase</fullName>
    </submittedName>
</protein>
<dbReference type="AlphaFoldDB" id="A0A1C7NVK1"/>
<evidence type="ECO:0000256" key="2">
    <source>
        <dbReference type="ARBA" id="ARBA00022801"/>
    </source>
</evidence>
<dbReference type="STRING" id="1612624.ADU59_23365"/>
<evidence type="ECO:0000256" key="3">
    <source>
        <dbReference type="ARBA" id="ARBA00023295"/>
    </source>
</evidence>
<dbReference type="InterPro" id="IPR018077">
    <property type="entry name" value="Glyco_hydro_fam25_subgr"/>
</dbReference>
<dbReference type="GO" id="GO:0016998">
    <property type="term" value="P:cell wall macromolecule catabolic process"/>
    <property type="evidence" value="ECO:0007669"/>
    <property type="project" value="InterPro"/>
</dbReference>
<dbReference type="Proteomes" id="UP000093111">
    <property type="component" value="Unassembled WGS sequence"/>
</dbReference>
<keyword evidence="2 5" id="KW-0378">Hydrolase</keyword>
<feature type="chain" id="PRO_5008889952" evidence="4">
    <location>
        <begin position="22"/>
        <end position="266"/>
    </location>
</feature>
<name>A0A1C7NVK1_9HYPH</name>
<comment type="caution">
    <text evidence="5">The sequence shown here is derived from an EMBL/GenBank/DDBJ whole genome shotgun (WGS) entry which is preliminary data.</text>
</comment>
<gene>
    <name evidence="5" type="ORF">ADU59_23365</name>
</gene>
<accession>A0A1C7NVK1</accession>
<dbReference type="InterPro" id="IPR002053">
    <property type="entry name" value="Glyco_hydro_25"/>
</dbReference>
<dbReference type="RefSeq" id="WP_068957086.1">
    <property type="nucleotide sequence ID" value="NZ_LGLV01000016.1"/>
</dbReference>
<keyword evidence="6" id="KW-1185">Reference proteome</keyword>
<dbReference type="GO" id="GO:0009253">
    <property type="term" value="P:peptidoglycan catabolic process"/>
    <property type="evidence" value="ECO:0007669"/>
    <property type="project" value="InterPro"/>
</dbReference>